<dbReference type="InterPro" id="IPR005754">
    <property type="entry name" value="Sortase"/>
</dbReference>
<evidence type="ECO:0000313" key="5">
    <source>
        <dbReference type="Proteomes" id="UP000823485"/>
    </source>
</evidence>
<dbReference type="RefSeq" id="WP_077112146.1">
    <property type="nucleotide sequence ID" value="NZ_JAFBFH010000012.1"/>
</dbReference>
<evidence type="ECO:0000256" key="1">
    <source>
        <dbReference type="ARBA" id="ARBA00022801"/>
    </source>
</evidence>
<dbReference type="EC" id="3.4.22.70" evidence="4"/>
<dbReference type="Pfam" id="PF04203">
    <property type="entry name" value="Sortase"/>
    <property type="match status" value="1"/>
</dbReference>
<proteinExistence type="predicted"/>
<keyword evidence="3" id="KW-0812">Transmembrane</keyword>
<dbReference type="NCBIfam" id="NF033745">
    <property type="entry name" value="class_C_sortase"/>
    <property type="match status" value="1"/>
</dbReference>
<feature type="transmembrane region" description="Helical" evidence="3">
    <location>
        <begin position="245"/>
        <end position="263"/>
    </location>
</feature>
<keyword evidence="2" id="KW-0175">Coiled coil</keyword>
<dbReference type="GO" id="GO:0016787">
    <property type="term" value="F:hydrolase activity"/>
    <property type="evidence" value="ECO:0007669"/>
    <property type="project" value="UniProtKB-KW"/>
</dbReference>
<dbReference type="NCBIfam" id="TIGR01076">
    <property type="entry name" value="sortase_fam"/>
    <property type="match status" value="1"/>
</dbReference>
<reference evidence="4 5" key="1">
    <citation type="submission" date="2021-01" db="EMBL/GenBank/DDBJ databases">
        <title>Genomic Encyclopedia of Type Strains, Phase IV (KMG-IV): sequencing the most valuable type-strain genomes for metagenomic binning, comparative biology and taxonomic classification.</title>
        <authorList>
            <person name="Goeker M."/>
        </authorList>
    </citation>
    <scope>NUCLEOTIDE SEQUENCE [LARGE SCALE GENOMIC DNA]</scope>
    <source>
        <strain evidence="4 5">DSM 105453</strain>
    </source>
</reference>
<name>A0ABS2R681_9BACI</name>
<dbReference type="InterPro" id="IPR042002">
    <property type="entry name" value="Sortase_C"/>
</dbReference>
<feature type="coiled-coil region" evidence="2">
    <location>
        <begin position="43"/>
        <end position="70"/>
    </location>
</feature>
<dbReference type="Proteomes" id="UP000823485">
    <property type="component" value="Unassembled WGS sequence"/>
</dbReference>
<evidence type="ECO:0000256" key="3">
    <source>
        <dbReference type="SAM" id="Phobius"/>
    </source>
</evidence>
<gene>
    <name evidence="4" type="ORF">JOC94_002133</name>
</gene>
<keyword evidence="5" id="KW-1185">Reference proteome</keyword>
<organism evidence="4 5">
    <name type="scientific">Siminovitchia thermophila</name>
    <dbReference type="NCBI Taxonomy" id="1245522"/>
    <lineage>
        <taxon>Bacteria</taxon>
        <taxon>Bacillati</taxon>
        <taxon>Bacillota</taxon>
        <taxon>Bacilli</taxon>
        <taxon>Bacillales</taxon>
        <taxon>Bacillaceae</taxon>
        <taxon>Siminovitchia</taxon>
    </lineage>
</organism>
<keyword evidence="1 4" id="KW-0378">Hydrolase</keyword>
<dbReference type="CDD" id="cd05827">
    <property type="entry name" value="Sortase_C"/>
    <property type="match status" value="1"/>
</dbReference>
<dbReference type="EMBL" id="JAFBFH010000012">
    <property type="protein sequence ID" value="MBM7715161.1"/>
    <property type="molecule type" value="Genomic_DNA"/>
</dbReference>
<dbReference type="Gene3D" id="2.40.260.10">
    <property type="entry name" value="Sortase"/>
    <property type="match status" value="1"/>
</dbReference>
<keyword evidence="3" id="KW-0472">Membrane</keyword>
<dbReference type="SUPFAM" id="SSF63817">
    <property type="entry name" value="Sortase"/>
    <property type="match status" value="1"/>
</dbReference>
<evidence type="ECO:0000313" key="4">
    <source>
        <dbReference type="EMBL" id="MBM7715161.1"/>
    </source>
</evidence>
<dbReference type="InterPro" id="IPR023365">
    <property type="entry name" value="Sortase_dom-sf"/>
</dbReference>
<comment type="caution">
    <text evidence="4">The sequence shown here is derived from an EMBL/GenBank/DDBJ whole genome shotgun (WGS) entry which is preliminary data.</text>
</comment>
<keyword evidence="3" id="KW-1133">Transmembrane helix</keyword>
<sequence>MKKAIVIAIFFIGLGIFSYPMISNILSTQVHQSVVHGYSDKVKKMDKEQIEAEKKKADQHNEELADSQLDFVDPFSEDAKSDERRGNNSYYDALNVGPAIGSIDIPKINIQLPIYHGTSEEVLSKGVGHLENSSLPTGKAGTHSVLTAHRGLPTSKLFRNLDSLAFGDKFFIQVLDEKMAYEVFDVDIVLPHETDWLQMKQDEDIVTLLTCEPYMVNTHRLLVKGKRVPYSPEEKQASENDGVPVYVYVLAALVLLSLIYFIYRRKKKKEATDET</sequence>
<accession>A0ABS2R681</accession>
<protein>
    <submittedName>
        <fullName evidence="4">Sortase A</fullName>
        <ecNumber evidence="4">3.4.22.70</ecNumber>
    </submittedName>
</protein>
<evidence type="ECO:0000256" key="2">
    <source>
        <dbReference type="SAM" id="Coils"/>
    </source>
</evidence>